<evidence type="ECO:0000259" key="3">
    <source>
        <dbReference type="Pfam" id="PF17479"/>
    </source>
</evidence>
<dbReference type="SUPFAM" id="SSF159774">
    <property type="entry name" value="YerB-like"/>
    <property type="match status" value="1"/>
</dbReference>
<sequence>MRKKRCAILVMVLVGMMGTACMKENPVSEWMKEEKTSGKLPAMEPLTGKALDHPARPVLMVMVNNHPAARPQTGLDKADMVYEVLAEGEITRFSAFYHSERSGTVGPVRSVRPYYLDLAEGSRAVVAHAGGSKEAMKEIRTNKAPSLDGIHEADRWFRRENFRRPPHNLYTDLGALWEGVKARGYERSKAITSPYVFDGKGASSNGKAASQVNITYHRLYKAGYRYDESLGKYVRYSQGEKQTDRQTDQPLAMENVVVITAPHRITDRAGHRDVDWEAGGKGMLFQRGKGAPIRWKREKGWIEFLVDGKPAPLLPGKTWVNVLPEEGKLTWQ</sequence>
<evidence type="ECO:0000313" key="4">
    <source>
        <dbReference type="EMBL" id="MFC4075592.1"/>
    </source>
</evidence>
<keyword evidence="5" id="KW-1185">Reference proteome</keyword>
<accession>A0ABV8JCX5</accession>
<organism evidence="4 5">
    <name type="scientific">Salinithrix halophila</name>
    <dbReference type="NCBI Taxonomy" id="1485204"/>
    <lineage>
        <taxon>Bacteria</taxon>
        <taxon>Bacillati</taxon>
        <taxon>Bacillota</taxon>
        <taxon>Bacilli</taxon>
        <taxon>Bacillales</taxon>
        <taxon>Thermoactinomycetaceae</taxon>
        <taxon>Salinithrix</taxon>
    </lineage>
</organism>
<feature type="domain" description="DUF3048" evidence="2">
    <location>
        <begin position="46"/>
        <end position="185"/>
    </location>
</feature>
<dbReference type="Gene3D" id="3.50.90.10">
    <property type="entry name" value="YerB-like"/>
    <property type="match status" value="1"/>
</dbReference>
<dbReference type="Proteomes" id="UP001595843">
    <property type="component" value="Unassembled WGS sequence"/>
</dbReference>
<protein>
    <submittedName>
        <fullName evidence="4">DUF3048 domain-containing protein</fullName>
    </submittedName>
</protein>
<dbReference type="Pfam" id="PF11258">
    <property type="entry name" value="DUF3048"/>
    <property type="match status" value="1"/>
</dbReference>
<proteinExistence type="predicted"/>
<comment type="caution">
    <text evidence="4">The sequence shown here is derived from an EMBL/GenBank/DDBJ whole genome shotgun (WGS) entry which is preliminary data.</text>
</comment>
<gene>
    <name evidence="4" type="ORF">ACFOUO_02075</name>
</gene>
<evidence type="ECO:0000313" key="5">
    <source>
        <dbReference type="Proteomes" id="UP001595843"/>
    </source>
</evidence>
<evidence type="ECO:0000259" key="2">
    <source>
        <dbReference type="Pfam" id="PF11258"/>
    </source>
</evidence>
<reference evidence="5" key="1">
    <citation type="journal article" date="2019" name="Int. J. Syst. Evol. Microbiol.">
        <title>The Global Catalogue of Microorganisms (GCM) 10K type strain sequencing project: providing services to taxonomists for standard genome sequencing and annotation.</title>
        <authorList>
            <consortium name="The Broad Institute Genomics Platform"/>
            <consortium name="The Broad Institute Genome Sequencing Center for Infectious Disease"/>
            <person name="Wu L."/>
            <person name="Ma J."/>
        </authorList>
    </citation>
    <scope>NUCLEOTIDE SEQUENCE [LARGE SCALE GENOMIC DNA]</scope>
    <source>
        <strain evidence="5">IBRC-M 10813</strain>
    </source>
</reference>
<dbReference type="PROSITE" id="PS51257">
    <property type="entry name" value="PROKAR_LIPOPROTEIN"/>
    <property type="match status" value="1"/>
</dbReference>
<feature type="domain" description="DUF3048" evidence="3">
    <location>
        <begin position="213"/>
        <end position="320"/>
    </location>
</feature>
<dbReference type="Pfam" id="PF17479">
    <property type="entry name" value="DUF3048_C"/>
    <property type="match status" value="1"/>
</dbReference>
<keyword evidence="1" id="KW-0732">Signal</keyword>
<dbReference type="InterPro" id="IPR023158">
    <property type="entry name" value="YerB-like_sf"/>
</dbReference>
<dbReference type="InterPro" id="IPR021416">
    <property type="entry name" value="DUF3048_N"/>
</dbReference>
<name>A0ABV8JCX5_9BACL</name>
<feature type="signal peptide" evidence="1">
    <location>
        <begin position="1"/>
        <end position="22"/>
    </location>
</feature>
<evidence type="ECO:0000256" key="1">
    <source>
        <dbReference type="SAM" id="SignalP"/>
    </source>
</evidence>
<dbReference type="EMBL" id="JBHSAP010000005">
    <property type="protein sequence ID" value="MFC4075592.1"/>
    <property type="molecule type" value="Genomic_DNA"/>
</dbReference>
<dbReference type="RefSeq" id="WP_380701666.1">
    <property type="nucleotide sequence ID" value="NZ_JBHSAP010000005.1"/>
</dbReference>
<dbReference type="InterPro" id="IPR035328">
    <property type="entry name" value="DUF3048_C"/>
</dbReference>
<feature type="chain" id="PRO_5046556236" evidence="1">
    <location>
        <begin position="23"/>
        <end position="332"/>
    </location>
</feature>